<name>A0A0A2KKT8_PENIT</name>
<evidence type="ECO:0000313" key="2">
    <source>
        <dbReference type="EMBL" id="KGO68432.1"/>
    </source>
</evidence>
<dbReference type="AlphaFoldDB" id="A0A0A2KKT8"/>
<evidence type="ECO:0000313" key="3">
    <source>
        <dbReference type="Proteomes" id="UP000030104"/>
    </source>
</evidence>
<keyword evidence="1" id="KW-0472">Membrane</keyword>
<organism evidence="2 3">
    <name type="scientific">Penicillium italicum</name>
    <name type="common">Blue mold</name>
    <dbReference type="NCBI Taxonomy" id="40296"/>
    <lineage>
        <taxon>Eukaryota</taxon>
        <taxon>Fungi</taxon>
        <taxon>Dikarya</taxon>
        <taxon>Ascomycota</taxon>
        <taxon>Pezizomycotina</taxon>
        <taxon>Eurotiomycetes</taxon>
        <taxon>Eurotiomycetidae</taxon>
        <taxon>Eurotiales</taxon>
        <taxon>Aspergillaceae</taxon>
        <taxon>Penicillium</taxon>
    </lineage>
</organism>
<keyword evidence="1" id="KW-1133">Transmembrane helix</keyword>
<reference evidence="2 3" key="1">
    <citation type="journal article" date="2015" name="Mol. Plant Microbe Interact.">
        <title>Genome, transcriptome, and functional analyses of Penicillium expansum provide new insights into secondary metabolism and pathogenicity.</title>
        <authorList>
            <person name="Ballester A.R."/>
            <person name="Marcet-Houben M."/>
            <person name="Levin E."/>
            <person name="Sela N."/>
            <person name="Selma-Lazaro C."/>
            <person name="Carmona L."/>
            <person name="Wisniewski M."/>
            <person name="Droby S."/>
            <person name="Gonzalez-Candelas L."/>
            <person name="Gabaldon T."/>
        </authorList>
    </citation>
    <scope>NUCLEOTIDE SEQUENCE [LARGE SCALE GENOMIC DNA]</scope>
    <source>
        <strain evidence="2 3">PHI-1</strain>
    </source>
</reference>
<dbReference type="Proteomes" id="UP000030104">
    <property type="component" value="Unassembled WGS sequence"/>
</dbReference>
<evidence type="ECO:0000256" key="1">
    <source>
        <dbReference type="SAM" id="Phobius"/>
    </source>
</evidence>
<gene>
    <name evidence="2" type="ORF">PITC_070570</name>
</gene>
<keyword evidence="1" id="KW-0812">Transmembrane</keyword>
<feature type="transmembrane region" description="Helical" evidence="1">
    <location>
        <begin position="25"/>
        <end position="45"/>
    </location>
</feature>
<proteinExistence type="predicted"/>
<dbReference type="OrthoDB" id="540004at2759"/>
<dbReference type="HOGENOM" id="CLU_3191515_0_0_1"/>
<sequence>MFEDAGFTDAVARDCSPNIKPMARFFYRLAYVPLLLFPFLVWMLFH</sequence>
<keyword evidence="3" id="KW-1185">Reference proteome</keyword>
<dbReference type="EMBL" id="JQGA01001201">
    <property type="protein sequence ID" value="KGO68432.1"/>
    <property type="molecule type" value="Genomic_DNA"/>
</dbReference>
<protein>
    <submittedName>
        <fullName evidence="2">Uncharacterized protein</fullName>
    </submittedName>
</protein>
<accession>A0A0A2KKT8</accession>
<dbReference type="STRING" id="40296.A0A0A2KKT8"/>
<dbReference type="PhylomeDB" id="A0A0A2KKT8"/>
<comment type="caution">
    <text evidence="2">The sequence shown here is derived from an EMBL/GenBank/DDBJ whole genome shotgun (WGS) entry which is preliminary data.</text>
</comment>